<reference evidence="1" key="1">
    <citation type="submission" date="2025-08" db="UniProtKB">
        <authorList>
            <consortium name="RefSeq"/>
        </authorList>
    </citation>
    <scope>IDENTIFICATION</scope>
    <source>
        <tissue evidence="1">Muscle</tissue>
    </source>
</reference>
<dbReference type="KEGG" id="ccar:122134332"/>
<dbReference type="GO" id="GO:0007528">
    <property type="term" value="P:neuromuscular junction development"/>
    <property type="evidence" value="ECO:0007669"/>
    <property type="project" value="TreeGrafter"/>
</dbReference>
<dbReference type="PANTHER" id="PTHR21636">
    <property type="entry name" value="PROTEIN DOK-7"/>
    <property type="match status" value="1"/>
</dbReference>
<accession>A0A9Q9Y8T1</accession>
<dbReference type="GO" id="GO:0019901">
    <property type="term" value="F:protein kinase binding"/>
    <property type="evidence" value="ECO:0007669"/>
    <property type="project" value="InterPro"/>
</dbReference>
<dbReference type="PANTHER" id="PTHR21636:SF2">
    <property type="entry name" value="PROTEIN DOK-7"/>
    <property type="match status" value="1"/>
</dbReference>
<evidence type="ECO:0000313" key="1">
    <source>
        <dbReference type="RefSeq" id="XP_042615738.1"/>
    </source>
</evidence>
<protein>
    <submittedName>
        <fullName evidence="1">Protein Dok-7-like</fullName>
    </submittedName>
</protein>
<dbReference type="OrthoDB" id="6537982at2759"/>
<dbReference type="GeneID" id="122134332"/>
<dbReference type="RefSeq" id="XP_042615738.1">
    <property type="nucleotide sequence ID" value="XM_042759804.1"/>
</dbReference>
<gene>
    <name evidence="1" type="primary">LOC122134332</name>
</gene>
<name>A0A9Q9Y8T1_CYPCA</name>
<sequence>MLGSLGLCQEGGWPNACVSYVGEREFVRVTAVQTVLVVILKRDKSEFEREKRWLKATQTTFTVSLIIILKTRIFVCLHIRTVFLFVVLFPRVYSGKTDGLILRKPSPVADCLSLLVYKGRGEKSKGQRERSQATLRDICGLEALQGFDGVNYVLSLLCLSQSVMLGFDNKASLLAWDARIRYSLGEVHRFNIIMSSLAPN</sequence>
<dbReference type="InterPro" id="IPR037746">
    <property type="entry name" value="Dok-7"/>
</dbReference>
<proteinExistence type="predicted"/>
<dbReference type="Proteomes" id="UP001155660">
    <property type="component" value="Chromosome A1"/>
</dbReference>
<organism evidence="1">
    <name type="scientific">Cyprinus carpio</name>
    <name type="common">Common carp</name>
    <dbReference type="NCBI Taxonomy" id="7962"/>
    <lineage>
        <taxon>Eukaryota</taxon>
        <taxon>Metazoa</taxon>
        <taxon>Chordata</taxon>
        <taxon>Craniata</taxon>
        <taxon>Vertebrata</taxon>
        <taxon>Euteleostomi</taxon>
        <taxon>Actinopterygii</taxon>
        <taxon>Neopterygii</taxon>
        <taxon>Teleostei</taxon>
        <taxon>Ostariophysi</taxon>
        <taxon>Cypriniformes</taxon>
        <taxon>Cyprinidae</taxon>
        <taxon>Cyprininae</taxon>
        <taxon>Cyprinus</taxon>
    </lineage>
</organism>
<dbReference type="AlphaFoldDB" id="A0A9Q9Y8T1"/>